<evidence type="ECO:0000256" key="3">
    <source>
        <dbReference type="ARBA" id="ARBA00008894"/>
    </source>
</evidence>
<evidence type="ECO:0000259" key="12">
    <source>
        <dbReference type="Pfam" id="PF23559"/>
    </source>
</evidence>
<dbReference type="GO" id="GO:0005524">
    <property type="term" value="F:ATP binding"/>
    <property type="evidence" value="ECO:0007669"/>
    <property type="project" value="UniProtKB-KW"/>
</dbReference>
<dbReference type="PANTHER" id="PTHR23155">
    <property type="entry name" value="DISEASE RESISTANCE PROTEIN RP"/>
    <property type="match status" value="1"/>
</dbReference>
<dbReference type="FunFam" id="1.10.10.10:FF:000322">
    <property type="entry name" value="Probable disease resistance protein At1g63360"/>
    <property type="match status" value="1"/>
</dbReference>
<keyword evidence="8" id="KW-0547">Nucleotide-binding</keyword>
<sequence>MDRKLKQYQTCVDPALDILDSGFGNYSPPTDLERFIRHISQGLNLFKMLFWGFGFPQELVEPDWMLGLTLMVQQFRGTAEEFRMKFEAPATDVIPEKPLSYSLWMMMEEHKSLATEICYVLLQHDQVIKCKYQPKLSSHPEYGLETLGFIDLILKNLCSFTGGILIPVKQQIDFIRGKLKLFRNFVVIPLNKWPPEFTRTGELIYHIQTWASHISCLLFSYWVDEIDDECLASEMGTRLSDLMRKSSLYHPETIGLFLDVFMSAEYHKFEGLWSPWLLEGYVGFLLEHVATEYASHDIEILWEGLIFLLSFVMDSPKEDGSEETALILAEIDAIISEVPFVISNPDNHKLSSLLDRIDGAKDRARKLFVVSPLSSRFTSPRTNAIRFLDSLSETLQNMLDGGVDFIPSMKNQIVEVHQGLASLRPFLQLDLEPQTENFILTDLQTQIVNVIHYATYVTKLCPIRNPSVWYGILFLQSTIQDINLLRCEVKKIQDDLHICSSKKLNTQMTSSNNLVLRETSSKQYEGTFIGFKEERESILDILRGPNDLIIISITGMPGQGKTRLAQDIFADQSVHYHFHKIAWCYLSKGCETSKSLLKILQAVSDCADGNLQIQDIVEVLRKSLKGKRYFVVLDDIWDVNAWFKVKDSFPNDKNGSRILFTSRNDALASQCRLPGSLSHHLRSFSIDESWDLMRDKIPDCDDLSPELVEVGLQIADYCKGLPLAVAVIASYLKRIARELETWKEVAKNMKSHLTSEGCMHVIELSYKHLPHHLKLCFLCFGAFEKGSIIYAKNLIRFWIDQRFIENSEMHSSEELAYQYLDDLISQNLVVVSERGLMGKIKSCHVHDLIYDLCVQKAAVEDNLLHWVNPSIVLDRTYDRNLHNFHHHIWLSIGDCDLASSTQQLSSNSTRKELWPTQVCSLLWSHYVPGPIQYASLSSFLGRFSVLTRCDMMNVNLVGSSFPQVILHNIHLRYLALRGSFSDIPSSISNLWNLETLILYSVRGYVTVPDSLWKMKTLNSVSVGDFHLDTDDFEHSVYSTAEACNIEKLSQIKMCDSHMTVEFLRRLKRLKKLKCFYCKQFGPESLSEFGSLEKLEKLSITVCCKNPLPPNWRSLQLDFPCTLKKLSLSKLNLPWRVMSTIGKLPNLQVLTLHKNACNGDTWDLRDGEFLKLTYLLLCQMNVKRINDSDCSDSPLPCLEKLYLGHCTRLEEIPSSFGDICCLNTFLVNASPKAFNSVEMIVEQQREMGNDDLHYYYSEHCRRSDYHTYDGVYDDESYDDDNGFIPMLEAFASPSSE</sequence>
<keyword evidence="5" id="KW-0433">Leucine-rich repeat</keyword>
<evidence type="ECO:0000256" key="7">
    <source>
        <dbReference type="ARBA" id="ARBA00022737"/>
    </source>
</evidence>
<dbReference type="Gene3D" id="1.10.10.10">
    <property type="entry name" value="Winged helix-like DNA-binding domain superfamily/Winged helix DNA-binding domain"/>
    <property type="match status" value="1"/>
</dbReference>
<dbReference type="Proteomes" id="UP001161247">
    <property type="component" value="Chromosome 5"/>
</dbReference>
<keyword evidence="10" id="KW-0067">ATP-binding</keyword>
<keyword evidence="7" id="KW-0677">Repeat</keyword>
<evidence type="ECO:0000256" key="8">
    <source>
        <dbReference type="ARBA" id="ARBA00022741"/>
    </source>
</evidence>
<dbReference type="EMBL" id="OX459122">
    <property type="protein sequence ID" value="CAI9108038.1"/>
    <property type="molecule type" value="Genomic_DNA"/>
</dbReference>
<dbReference type="Gene3D" id="1.10.8.430">
    <property type="entry name" value="Helical domain of apoptotic protease-activating factors"/>
    <property type="match status" value="1"/>
</dbReference>
<evidence type="ECO:0000313" key="15">
    <source>
        <dbReference type="Proteomes" id="UP001161247"/>
    </source>
</evidence>
<feature type="domain" description="Disease resistance R13L4/SHOC-2-like LRR" evidence="13">
    <location>
        <begin position="940"/>
        <end position="1203"/>
    </location>
</feature>
<protein>
    <submittedName>
        <fullName evidence="14">OLC1v1007548C1</fullName>
    </submittedName>
</protein>
<keyword evidence="15" id="KW-1185">Reference proteome</keyword>
<evidence type="ECO:0000256" key="5">
    <source>
        <dbReference type="ARBA" id="ARBA00022614"/>
    </source>
</evidence>
<dbReference type="InterPro" id="IPR027417">
    <property type="entry name" value="P-loop_NTPase"/>
</dbReference>
<dbReference type="Pfam" id="PF23598">
    <property type="entry name" value="LRR_14"/>
    <property type="match status" value="1"/>
</dbReference>
<proteinExistence type="inferred from homology"/>
<keyword evidence="4" id="KW-0963">Cytoplasm</keyword>
<evidence type="ECO:0000313" key="14">
    <source>
        <dbReference type="EMBL" id="CAI9108038.1"/>
    </source>
</evidence>
<comment type="subcellular location">
    <subcellularLocation>
        <location evidence="2">Cytoplasm</location>
    </subcellularLocation>
</comment>
<dbReference type="Gene3D" id="3.40.50.300">
    <property type="entry name" value="P-loop containing nucleotide triphosphate hydrolases"/>
    <property type="match status" value="1"/>
</dbReference>
<feature type="domain" description="Disease resistance protein winged helix" evidence="12">
    <location>
        <begin position="783"/>
        <end position="853"/>
    </location>
</feature>
<evidence type="ECO:0000256" key="9">
    <source>
        <dbReference type="ARBA" id="ARBA00022821"/>
    </source>
</evidence>
<organism evidence="14 15">
    <name type="scientific">Oldenlandia corymbosa var. corymbosa</name>
    <dbReference type="NCBI Taxonomy" id="529605"/>
    <lineage>
        <taxon>Eukaryota</taxon>
        <taxon>Viridiplantae</taxon>
        <taxon>Streptophyta</taxon>
        <taxon>Embryophyta</taxon>
        <taxon>Tracheophyta</taxon>
        <taxon>Spermatophyta</taxon>
        <taxon>Magnoliopsida</taxon>
        <taxon>eudicotyledons</taxon>
        <taxon>Gunneridae</taxon>
        <taxon>Pentapetalae</taxon>
        <taxon>asterids</taxon>
        <taxon>lamiids</taxon>
        <taxon>Gentianales</taxon>
        <taxon>Rubiaceae</taxon>
        <taxon>Rubioideae</taxon>
        <taxon>Spermacoceae</taxon>
        <taxon>Hedyotis-Oldenlandia complex</taxon>
        <taxon>Oldenlandia</taxon>
    </lineage>
</organism>
<dbReference type="InterPro" id="IPR002182">
    <property type="entry name" value="NB-ARC"/>
</dbReference>
<evidence type="ECO:0000259" key="13">
    <source>
        <dbReference type="Pfam" id="PF23598"/>
    </source>
</evidence>
<dbReference type="Gene3D" id="3.80.10.10">
    <property type="entry name" value="Ribonuclease Inhibitor"/>
    <property type="match status" value="2"/>
</dbReference>
<keyword evidence="9" id="KW-0611">Plant defense</keyword>
<dbReference type="InterPro" id="IPR044974">
    <property type="entry name" value="Disease_R_plants"/>
</dbReference>
<dbReference type="GO" id="GO:0043531">
    <property type="term" value="F:ADP binding"/>
    <property type="evidence" value="ECO:0007669"/>
    <property type="project" value="InterPro"/>
</dbReference>
<evidence type="ECO:0000256" key="1">
    <source>
        <dbReference type="ARBA" id="ARBA00002074"/>
    </source>
</evidence>
<reference evidence="14" key="1">
    <citation type="submission" date="2023-03" db="EMBL/GenBank/DDBJ databases">
        <authorList>
            <person name="Julca I."/>
        </authorList>
    </citation>
    <scope>NUCLEOTIDE SEQUENCE</scope>
</reference>
<dbReference type="GO" id="GO:0005737">
    <property type="term" value="C:cytoplasm"/>
    <property type="evidence" value="ECO:0007669"/>
    <property type="project" value="UniProtKB-SubCell"/>
</dbReference>
<dbReference type="Pfam" id="PF23559">
    <property type="entry name" value="WHD_DRP"/>
    <property type="match status" value="1"/>
</dbReference>
<evidence type="ECO:0000259" key="11">
    <source>
        <dbReference type="Pfam" id="PF00931"/>
    </source>
</evidence>
<comment type="function">
    <text evidence="1">Confers resistance to late blight (Phytophthora infestans) races carrying the avirulence gene Avr1. Resistance proteins guard the plant against pathogens that contain an appropriate avirulence protein via an indirect interaction with this avirulence protein. That triggers a defense system including the hypersensitive response, which restricts the pathogen growth.</text>
</comment>
<dbReference type="Pfam" id="PF00931">
    <property type="entry name" value="NB-ARC"/>
    <property type="match status" value="1"/>
</dbReference>
<comment type="similarity">
    <text evidence="3">Belongs to the disease resistance NB-LRR family.</text>
</comment>
<dbReference type="InterPro" id="IPR032675">
    <property type="entry name" value="LRR_dom_sf"/>
</dbReference>
<dbReference type="SUPFAM" id="SSF52058">
    <property type="entry name" value="L domain-like"/>
    <property type="match status" value="1"/>
</dbReference>
<dbReference type="InterPro" id="IPR042197">
    <property type="entry name" value="Apaf_helical"/>
</dbReference>
<dbReference type="InterPro" id="IPR058922">
    <property type="entry name" value="WHD_DRP"/>
</dbReference>
<dbReference type="SUPFAM" id="SSF52540">
    <property type="entry name" value="P-loop containing nucleoside triphosphate hydrolases"/>
    <property type="match status" value="1"/>
</dbReference>
<dbReference type="PRINTS" id="PR00364">
    <property type="entry name" value="DISEASERSIST"/>
</dbReference>
<accession>A0AAV1DJX4</accession>
<keyword evidence="6" id="KW-0381">Hypersensitive response</keyword>
<evidence type="ECO:0000256" key="4">
    <source>
        <dbReference type="ARBA" id="ARBA00022490"/>
    </source>
</evidence>
<evidence type="ECO:0000256" key="2">
    <source>
        <dbReference type="ARBA" id="ARBA00004496"/>
    </source>
</evidence>
<gene>
    <name evidence="14" type="ORF">OLC1_LOCUS16200</name>
</gene>
<feature type="domain" description="NB-ARC" evidence="11">
    <location>
        <begin position="535"/>
        <end position="696"/>
    </location>
</feature>
<dbReference type="InterPro" id="IPR055414">
    <property type="entry name" value="LRR_R13L4/SHOC2-like"/>
</dbReference>
<dbReference type="InterPro" id="IPR036388">
    <property type="entry name" value="WH-like_DNA-bd_sf"/>
</dbReference>
<evidence type="ECO:0000256" key="10">
    <source>
        <dbReference type="ARBA" id="ARBA00022840"/>
    </source>
</evidence>
<dbReference type="GO" id="GO:0009626">
    <property type="term" value="P:plant-type hypersensitive response"/>
    <property type="evidence" value="ECO:0007669"/>
    <property type="project" value="UniProtKB-KW"/>
</dbReference>
<dbReference type="PANTHER" id="PTHR23155:SF1152">
    <property type="entry name" value="AAA+ ATPASE DOMAIN-CONTAINING PROTEIN"/>
    <property type="match status" value="1"/>
</dbReference>
<name>A0AAV1DJX4_OLDCO</name>
<evidence type="ECO:0000256" key="6">
    <source>
        <dbReference type="ARBA" id="ARBA00022667"/>
    </source>
</evidence>